<protein>
    <submittedName>
        <fullName evidence="1">Uncharacterized protein</fullName>
    </submittedName>
</protein>
<proteinExistence type="predicted"/>
<dbReference type="Proteomes" id="UP000007590">
    <property type="component" value="Chromosome"/>
</dbReference>
<dbReference type="HOGENOM" id="CLU_220066_0_0_10"/>
<reference evidence="1" key="1">
    <citation type="submission" date="2012-02" db="EMBL/GenBank/DDBJ databases">
        <title>The complete genome of Solitalea canadensis DSM 3403.</title>
        <authorList>
            <consortium name="US DOE Joint Genome Institute (JGI-PGF)"/>
            <person name="Lucas S."/>
            <person name="Copeland A."/>
            <person name="Lapidus A."/>
            <person name="Glavina del Rio T."/>
            <person name="Dalin E."/>
            <person name="Tice H."/>
            <person name="Bruce D."/>
            <person name="Goodwin L."/>
            <person name="Pitluck S."/>
            <person name="Peters L."/>
            <person name="Ovchinnikova G."/>
            <person name="Lu M."/>
            <person name="Kyrpides N."/>
            <person name="Mavromatis K."/>
            <person name="Ivanova N."/>
            <person name="Brettin T."/>
            <person name="Detter J.C."/>
            <person name="Han C."/>
            <person name="Larimer F."/>
            <person name="Land M."/>
            <person name="Hauser L."/>
            <person name="Markowitz V."/>
            <person name="Cheng J.-F."/>
            <person name="Hugenholtz P."/>
            <person name="Woyke T."/>
            <person name="Wu D."/>
            <person name="Spring S."/>
            <person name="Schroeder M."/>
            <person name="Kopitz M."/>
            <person name="Brambilla E."/>
            <person name="Klenk H.-P."/>
            <person name="Eisen J.A."/>
        </authorList>
    </citation>
    <scope>NUCLEOTIDE SEQUENCE</scope>
    <source>
        <strain evidence="1">DSM 3403</strain>
    </source>
</reference>
<accession>H8KRS1</accession>
<sequence>MKTIIGTIALSIVSLIVGANGPKYKFQVKEVVWVIKLN</sequence>
<dbReference type="KEGG" id="scn:Solca_2675"/>
<name>H8KRS1_SOLCM</name>
<dbReference type="EMBL" id="CP003349">
    <property type="protein sequence ID" value="AFD07709.1"/>
    <property type="molecule type" value="Genomic_DNA"/>
</dbReference>
<evidence type="ECO:0000313" key="1">
    <source>
        <dbReference type="EMBL" id="AFD07709.1"/>
    </source>
</evidence>
<dbReference type="AlphaFoldDB" id="H8KRS1"/>
<organism evidence="1 2">
    <name type="scientific">Solitalea canadensis (strain ATCC 29591 / DSM 3403 / JCM 21819 / LMG 8368 / NBRC 15130 / NCIMB 12057 / USAM 9D)</name>
    <name type="common">Flexibacter canadensis</name>
    <dbReference type="NCBI Taxonomy" id="929556"/>
    <lineage>
        <taxon>Bacteria</taxon>
        <taxon>Pseudomonadati</taxon>
        <taxon>Bacteroidota</taxon>
        <taxon>Sphingobacteriia</taxon>
        <taxon>Sphingobacteriales</taxon>
        <taxon>Sphingobacteriaceae</taxon>
        <taxon>Solitalea</taxon>
    </lineage>
</organism>
<keyword evidence="2" id="KW-1185">Reference proteome</keyword>
<gene>
    <name evidence="1" type="ordered locus">Solca_2675</name>
</gene>
<evidence type="ECO:0000313" key="2">
    <source>
        <dbReference type="Proteomes" id="UP000007590"/>
    </source>
</evidence>